<keyword evidence="1" id="KW-0547">Nucleotide-binding</keyword>
<dbReference type="AlphaFoldDB" id="A0A4R4ZZP8"/>
<dbReference type="Gene3D" id="3.30.70.870">
    <property type="entry name" value="Elongation Factor G (Translational Gtpase), domain 3"/>
    <property type="match status" value="1"/>
</dbReference>
<sequence>MHTTLPTPTDKVGSTKGDAENQLLTSQRACSTEPDHQREGRASCAERSGPPQRHHSSEQRTRSSLRTLNLGILAHVDAGKTSLTERLLYVAGVIDEVGSVDAGSTQTDSLALERQRGITIRSAVVAFTVGDTAVNLIDTPGHPDFIAEVERVLNVLDGAVLVVSAVEGVQAQTRVLMRTLRRLRIPTLVFVNKLDRAGADLDAVLEQLATRLTPRIVPLGAAERQGTKDAAFRPFTADDDGFGARLVDVLADGDDALLADFVDDPAGLSHRRLLRSLALQSRRADVHPVFAGSAITGAGVDELTAGIVRLLPSTPEPDGDAAGPPAGTVFKVERGPAGEKIAYVRMVTGTLRTRDRLAAGKVTALSVFDGGGARPRAEVTAGWIAKVWGLTGVRIGDSLGEPTGGGAEHHFAPPTLETVVVPRRARDRGALHEALAQLAEQDPLIDLRQDDLRQEVSVSLYGEVQKEVVQATLAAEYGIDVDFRKSTTICVERVTGSGEAVELIKQDGNPFLAGVGLRVEPAAEREGVTFELAIELGSLPPAFLRAIDETVRETLREGLHGWDVPDCRVTLTRSQYWPRQSHAHATFDKSMSSTAGDFRLLTPLVLMTALRRAGTRVHEPIHRFELELPADCLGQVLPALARLRGVPGTPAPTASGYLLAGDLPAAHAHELQQQLPALTRGEGVLETRFDRYAPVAGPPPDRPRTDHDPLHRDEYLLRVVRRV</sequence>
<dbReference type="EMBL" id="SMLB01000061">
    <property type="protein sequence ID" value="TDD64851.1"/>
    <property type="molecule type" value="Genomic_DNA"/>
</dbReference>
<dbReference type="SUPFAM" id="SSF50447">
    <property type="entry name" value="Translation proteins"/>
    <property type="match status" value="1"/>
</dbReference>
<comment type="caution">
    <text evidence="6">The sequence shown here is derived from an EMBL/GenBank/DDBJ whole genome shotgun (WGS) entry which is preliminary data.</text>
</comment>
<dbReference type="PRINTS" id="PR00315">
    <property type="entry name" value="ELONGATNFCT"/>
</dbReference>
<dbReference type="CDD" id="cd04168">
    <property type="entry name" value="TetM_like"/>
    <property type="match status" value="1"/>
</dbReference>
<dbReference type="PROSITE" id="PS51722">
    <property type="entry name" value="G_TR_2"/>
    <property type="match status" value="1"/>
</dbReference>
<dbReference type="SUPFAM" id="SSF52540">
    <property type="entry name" value="P-loop containing nucleoside triphosphate hydrolases"/>
    <property type="match status" value="1"/>
</dbReference>
<keyword evidence="2" id="KW-0648">Protein biosynthesis</keyword>
<dbReference type="SMART" id="SM00889">
    <property type="entry name" value="EFG_IV"/>
    <property type="match status" value="1"/>
</dbReference>
<dbReference type="Gene3D" id="2.40.30.10">
    <property type="entry name" value="Translation factors"/>
    <property type="match status" value="1"/>
</dbReference>
<dbReference type="InterPro" id="IPR000640">
    <property type="entry name" value="EFG_V-like"/>
</dbReference>
<dbReference type="OrthoDB" id="9801472at2"/>
<dbReference type="InterPro" id="IPR020568">
    <property type="entry name" value="Ribosomal_Su5_D2-typ_SF"/>
</dbReference>
<evidence type="ECO:0000256" key="3">
    <source>
        <dbReference type="ARBA" id="ARBA00023134"/>
    </source>
</evidence>
<dbReference type="InterPro" id="IPR031157">
    <property type="entry name" value="G_TR_CS"/>
</dbReference>
<feature type="region of interest" description="Disordered" evidence="4">
    <location>
        <begin position="1"/>
        <end position="63"/>
    </location>
</feature>
<dbReference type="InterPro" id="IPR041095">
    <property type="entry name" value="EFG_II"/>
</dbReference>
<dbReference type="SUPFAM" id="SSF54211">
    <property type="entry name" value="Ribosomal protein S5 domain 2-like"/>
    <property type="match status" value="1"/>
</dbReference>
<dbReference type="Gene3D" id="3.30.230.10">
    <property type="match status" value="1"/>
</dbReference>
<dbReference type="InterPro" id="IPR000795">
    <property type="entry name" value="T_Tr_GTP-bd_dom"/>
</dbReference>
<dbReference type="PRINTS" id="PR01037">
    <property type="entry name" value="TCRTETOQM"/>
</dbReference>
<dbReference type="PANTHER" id="PTHR43261">
    <property type="entry name" value="TRANSLATION ELONGATION FACTOR G-RELATED"/>
    <property type="match status" value="1"/>
</dbReference>
<protein>
    <submittedName>
        <fullName evidence="6">TetM/TetW/TetO/TetS family tetracycline resistance ribosomal protection protein</fullName>
    </submittedName>
</protein>
<dbReference type="NCBIfam" id="TIGR00231">
    <property type="entry name" value="small_GTP"/>
    <property type="match status" value="1"/>
</dbReference>
<dbReference type="Gene3D" id="3.40.50.300">
    <property type="entry name" value="P-loop containing nucleotide triphosphate hydrolases"/>
    <property type="match status" value="1"/>
</dbReference>
<dbReference type="PANTHER" id="PTHR43261:SF1">
    <property type="entry name" value="RIBOSOME-RELEASING FACTOR 2, MITOCHONDRIAL"/>
    <property type="match status" value="1"/>
</dbReference>
<evidence type="ECO:0000256" key="1">
    <source>
        <dbReference type="ARBA" id="ARBA00022741"/>
    </source>
</evidence>
<dbReference type="Pfam" id="PF14492">
    <property type="entry name" value="EFG_III"/>
    <property type="match status" value="1"/>
</dbReference>
<name>A0A4R4ZZP8_9ACTN</name>
<dbReference type="InterPro" id="IPR005517">
    <property type="entry name" value="Transl_elong_EFG/EF2_IV"/>
</dbReference>
<dbReference type="InterPro" id="IPR009000">
    <property type="entry name" value="Transl_B-barrel_sf"/>
</dbReference>
<evidence type="ECO:0000259" key="5">
    <source>
        <dbReference type="PROSITE" id="PS51722"/>
    </source>
</evidence>
<evidence type="ECO:0000313" key="7">
    <source>
        <dbReference type="Proteomes" id="UP000295217"/>
    </source>
</evidence>
<organism evidence="6 7">
    <name type="scientific">Jiangella aurantiaca</name>
    <dbReference type="NCBI Taxonomy" id="2530373"/>
    <lineage>
        <taxon>Bacteria</taxon>
        <taxon>Bacillati</taxon>
        <taxon>Actinomycetota</taxon>
        <taxon>Actinomycetes</taxon>
        <taxon>Jiangellales</taxon>
        <taxon>Jiangellaceae</taxon>
        <taxon>Jiangella</taxon>
    </lineage>
</organism>
<dbReference type="Gene3D" id="3.30.70.240">
    <property type="match status" value="1"/>
</dbReference>
<evidence type="ECO:0000256" key="4">
    <source>
        <dbReference type="SAM" id="MobiDB-lite"/>
    </source>
</evidence>
<dbReference type="GO" id="GO:0006412">
    <property type="term" value="P:translation"/>
    <property type="evidence" value="ECO:0007669"/>
    <property type="project" value="UniProtKB-KW"/>
</dbReference>
<dbReference type="Pfam" id="PF03764">
    <property type="entry name" value="EFG_IV"/>
    <property type="match status" value="1"/>
</dbReference>
<evidence type="ECO:0000313" key="6">
    <source>
        <dbReference type="EMBL" id="TDD64851.1"/>
    </source>
</evidence>
<feature type="domain" description="Tr-type G" evidence="5">
    <location>
        <begin position="65"/>
        <end position="316"/>
    </location>
</feature>
<proteinExistence type="predicted"/>
<dbReference type="GO" id="GO:0005525">
    <property type="term" value="F:GTP binding"/>
    <property type="evidence" value="ECO:0007669"/>
    <property type="project" value="UniProtKB-KW"/>
</dbReference>
<dbReference type="Pfam" id="PF00009">
    <property type="entry name" value="GTP_EFTU"/>
    <property type="match status" value="1"/>
</dbReference>
<keyword evidence="3" id="KW-0342">GTP-binding</keyword>
<dbReference type="InterPro" id="IPR005225">
    <property type="entry name" value="Small_GTP-bd"/>
</dbReference>
<dbReference type="InterPro" id="IPR035647">
    <property type="entry name" value="EFG_III/V"/>
</dbReference>
<accession>A0A4R4ZZP8</accession>
<dbReference type="InterPro" id="IPR014721">
    <property type="entry name" value="Ribsml_uS5_D2-typ_fold_subgr"/>
</dbReference>
<keyword evidence="7" id="KW-1185">Reference proteome</keyword>
<dbReference type="SUPFAM" id="SSF54980">
    <property type="entry name" value="EF-G C-terminal domain-like"/>
    <property type="match status" value="2"/>
</dbReference>
<gene>
    <name evidence="6" type="ORF">E1262_27095</name>
</gene>
<dbReference type="GO" id="GO:0003924">
    <property type="term" value="F:GTPase activity"/>
    <property type="evidence" value="ECO:0007669"/>
    <property type="project" value="InterPro"/>
</dbReference>
<dbReference type="PROSITE" id="PS00301">
    <property type="entry name" value="G_TR_1"/>
    <property type="match status" value="1"/>
</dbReference>
<reference evidence="6 7" key="1">
    <citation type="submission" date="2019-02" db="EMBL/GenBank/DDBJ databases">
        <title>Draft genome sequences of novel Actinobacteria.</title>
        <authorList>
            <person name="Sahin N."/>
            <person name="Ay H."/>
            <person name="Saygin H."/>
        </authorList>
    </citation>
    <scope>NUCLEOTIDE SEQUENCE [LARGE SCALE GENOMIC DNA]</scope>
    <source>
        <strain evidence="6 7">8K307</strain>
    </source>
</reference>
<dbReference type="InterPro" id="IPR027417">
    <property type="entry name" value="P-loop_NTPase"/>
</dbReference>
<dbReference type="GO" id="GO:0032790">
    <property type="term" value="P:ribosome disassembly"/>
    <property type="evidence" value="ECO:0007669"/>
    <property type="project" value="TreeGrafter"/>
</dbReference>
<dbReference type="Pfam" id="PF00679">
    <property type="entry name" value="EFG_C"/>
    <property type="match status" value="1"/>
</dbReference>
<evidence type="ECO:0000256" key="2">
    <source>
        <dbReference type="ARBA" id="ARBA00022917"/>
    </source>
</evidence>
<dbReference type="Proteomes" id="UP000295217">
    <property type="component" value="Unassembled WGS sequence"/>
</dbReference>